<feature type="coiled-coil region" evidence="1">
    <location>
        <begin position="109"/>
        <end position="136"/>
    </location>
</feature>
<dbReference type="AlphaFoldDB" id="A0AAV1ACD0"/>
<organism evidence="2 3">
    <name type="scientific">Vicia faba</name>
    <name type="common">Broad bean</name>
    <name type="synonym">Faba vulgaris</name>
    <dbReference type="NCBI Taxonomy" id="3906"/>
    <lineage>
        <taxon>Eukaryota</taxon>
        <taxon>Viridiplantae</taxon>
        <taxon>Streptophyta</taxon>
        <taxon>Embryophyta</taxon>
        <taxon>Tracheophyta</taxon>
        <taxon>Spermatophyta</taxon>
        <taxon>Magnoliopsida</taxon>
        <taxon>eudicotyledons</taxon>
        <taxon>Gunneridae</taxon>
        <taxon>Pentapetalae</taxon>
        <taxon>rosids</taxon>
        <taxon>fabids</taxon>
        <taxon>Fabales</taxon>
        <taxon>Fabaceae</taxon>
        <taxon>Papilionoideae</taxon>
        <taxon>50 kb inversion clade</taxon>
        <taxon>NPAAA clade</taxon>
        <taxon>Hologalegina</taxon>
        <taxon>IRL clade</taxon>
        <taxon>Fabeae</taxon>
        <taxon>Vicia</taxon>
    </lineage>
</organism>
<evidence type="ECO:0000313" key="3">
    <source>
        <dbReference type="Proteomes" id="UP001157006"/>
    </source>
</evidence>
<accession>A0AAV1ACD0</accession>
<evidence type="ECO:0000313" key="2">
    <source>
        <dbReference type="EMBL" id="CAI8607931.1"/>
    </source>
</evidence>
<reference evidence="2 3" key="1">
    <citation type="submission" date="2023-01" db="EMBL/GenBank/DDBJ databases">
        <authorList>
            <person name="Kreplak J."/>
        </authorList>
    </citation>
    <scope>NUCLEOTIDE SEQUENCE [LARGE SCALE GENOMIC DNA]</scope>
</reference>
<proteinExistence type="predicted"/>
<dbReference type="Proteomes" id="UP001157006">
    <property type="component" value="Chromosome 4"/>
</dbReference>
<dbReference type="InterPro" id="IPR004252">
    <property type="entry name" value="Probable_transposase_24"/>
</dbReference>
<name>A0AAV1ACD0_VICFA</name>
<keyword evidence="1" id="KW-0175">Coiled coil</keyword>
<gene>
    <name evidence="2" type="ORF">VFH_IV060920</name>
</gene>
<dbReference type="Pfam" id="PF03004">
    <property type="entry name" value="Transposase_24"/>
    <property type="match status" value="1"/>
</dbReference>
<sequence length="138" mass="15955">MEKGIDPLLTEFYFHTHRKKDQSWVEIHGESAYDKFERKKLEISSQNPTIPREDEADSQSTIEIPLDLDIWIESVGKNKGRIFSLGTVSKTLVSLSNKSSSVSSEFQEVDALRRQVHALNASLQRQEQEKLEMRQQLH</sequence>
<evidence type="ECO:0000256" key="1">
    <source>
        <dbReference type="SAM" id="Coils"/>
    </source>
</evidence>
<keyword evidence="3" id="KW-1185">Reference proteome</keyword>
<dbReference type="EMBL" id="OX451739">
    <property type="protein sequence ID" value="CAI8607931.1"/>
    <property type="molecule type" value="Genomic_DNA"/>
</dbReference>
<protein>
    <submittedName>
        <fullName evidence="2">Uncharacterized protein</fullName>
    </submittedName>
</protein>